<evidence type="ECO:0000313" key="3">
    <source>
        <dbReference type="EMBL" id="CAI9744008.1"/>
    </source>
</evidence>
<feature type="transmembrane region" description="Helical" evidence="1">
    <location>
        <begin position="341"/>
        <end position="362"/>
    </location>
</feature>
<protein>
    <recommendedName>
        <fullName evidence="5">Transmembrane protein 130</fullName>
    </recommendedName>
</protein>
<evidence type="ECO:0008006" key="5">
    <source>
        <dbReference type="Google" id="ProtNLM"/>
    </source>
</evidence>
<dbReference type="GO" id="GO:0005886">
    <property type="term" value="C:plasma membrane"/>
    <property type="evidence" value="ECO:0007669"/>
    <property type="project" value="TreeGrafter"/>
</dbReference>
<dbReference type="PANTHER" id="PTHR11861">
    <property type="entry name" value="MELANOCYTE PROTEIN PMEL 17-RELATED"/>
    <property type="match status" value="1"/>
</dbReference>
<feature type="signal peptide" evidence="2">
    <location>
        <begin position="1"/>
        <end position="33"/>
    </location>
</feature>
<evidence type="ECO:0000256" key="1">
    <source>
        <dbReference type="SAM" id="Phobius"/>
    </source>
</evidence>
<gene>
    <name evidence="3" type="ORF">OCTVUL_1B002851</name>
</gene>
<dbReference type="InterPro" id="IPR045219">
    <property type="entry name" value="PKAT"/>
</dbReference>
<evidence type="ECO:0000256" key="2">
    <source>
        <dbReference type="SAM" id="SignalP"/>
    </source>
</evidence>
<proteinExistence type="predicted"/>
<accession>A0AA36FRV8</accession>
<keyword evidence="1" id="KW-1133">Transmembrane helix</keyword>
<name>A0AA36FRV8_OCTVU</name>
<keyword evidence="1" id="KW-0472">Membrane</keyword>
<dbReference type="AlphaFoldDB" id="A0AA36FRV8"/>
<evidence type="ECO:0000313" key="4">
    <source>
        <dbReference type="Proteomes" id="UP001162480"/>
    </source>
</evidence>
<organism evidence="3 4">
    <name type="scientific">Octopus vulgaris</name>
    <name type="common">Common octopus</name>
    <dbReference type="NCBI Taxonomy" id="6645"/>
    <lineage>
        <taxon>Eukaryota</taxon>
        <taxon>Metazoa</taxon>
        <taxon>Spiralia</taxon>
        <taxon>Lophotrochozoa</taxon>
        <taxon>Mollusca</taxon>
        <taxon>Cephalopoda</taxon>
        <taxon>Coleoidea</taxon>
        <taxon>Octopodiformes</taxon>
        <taxon>Octopoda</taxon>
        <taxon>Incirrata</taxon>
        <taxon>Octopodidae</taxon>
        <taxon>Octopus</taxon>
    </lineage>
</organism>
<keyword evidence="1" id="KW-0812">Transmembrane</keyword>
<keyword evidence="2" id="KW-0732">Signal</keyword>
<dbReference type="Proteomes" id="UP001162480">
    <property type="component" value="Chromosome 29"/>
</dbReference>
<dbReference type="EMBL" id="OX597842">
    <property type="protein sequence ID" value="CAI9744008.1"/>
    <property type="molecule type" value="Genomic_DNA"/>
</dbReference>
<feature type="chain" id="PRO_5041317663" description="Transmembrane protein 130" evidence="2">
    <location>
        <begin position="34"/>
        <end position="468"/>
    </location>
</feature>
<reference evidence="3" key="1">
    <citation type="submission" date="2023-08" db="EMBL/GenBank/DDBJ databases">
        <authorList>
            <person name="Alioto T."/>
            <person name="Alioto T."/>
            <person name="Gomez Garrido J."/>
        </authorList>
    </citation>
    <scope>NUCLEOTIDE SEQUENCE</scope>
</reference>
<keyword evidence="4" id="KW-1185">Reference proteome</keyword>
<dbReference type="PANTHER" id="PTHR11861:SF8">
    <property type="entry name" value="PKD DOMAIN-CONTAINING PROTEIN"/>
    <property type="match status" value="1"/>
</dbReference>
<sequence length="468" mass="52381">MAGHTPSGSFLHPSPACLLFFIVTLSTLTASKSEDNSSYRVIVDVDPRKGVSEFVFTANVSSDTNSDLLHSKQCCSYTFQDNRTEEIISVSGSTSVNILKKYPPAKDLPAGTYSMNVTAYLHEKNDTKSIYPVATNVTHFHLTENFNGYLTVIQSLVYQTNWSAFIIHKPICVYFYLTDHIFGTFTYHWQINGTIGKHTDIPLLVFTASNIGLSRFSLHAKETRSGWEGHFDSVVLFQAPIDSAFISGDKRTFDGEPTTLTLHFKGSGPVRFCWTLLPSQNEAVCIEDVLTNGSLSGSCSILVQPNNTGTFSLLGNVSNYISWRNVKYSFEVIPKANINSIVLVPVLVVAVFMSAMLSYLVFRNRRQKVRIVEAADFDFHPELTAEIEMSSSLAYRFCPALYQLFQKLRRSTWGRGGGGPRRVEFDDKVQFFPSRKRSLSVPTLQTGHTNYYRQQSQSLTDLDSISDS</sequence>